<dbReference type="InterPro" id="IPR050708">
    <property type="entry name" value="T6SS_VgrG/RHS"/>
</dbReference>
<dbReference type="EMBL" id="JBGUBD010000006">
    <property type="protein sequence ID" value="MFA9478962.1"/>
    <property type="molecule type" value="Genomic_DNA"/>
</dbReference>
<dbReference type="InterPro" id="IPR022385">
    <property type="entry name" value="Rhs_assc_core"/>
</dbReference>
<dbReference type="RefSeq" id="WP_425345880.1">
    <property type="nucleotide sequence ID" value="NZ_JBGUBD010000006.1"/>
</dbReference>
<dbReference type="PANTHER" id="PTHR32305:SF15">
    <property type="entry name" value="PROTEIN RHSA-RELATED"/>
    <property type="match status" value="1"/>
</dbReference>
<sequence>MRITTYAYDFRGRRLNETGELNHHVAYVYDSLNRLVQTERFDGPAGNLLGREEMLYDDRGRVYQQIVHGVDPATGNVTESLVSANWYDAAGNLVKSQELASQLTSKRVYDGLGRAVADFTGYSTVSASYAEATSIDDEIVLEQLETLYNDAGHVLQVTRYARHHDDTSSTGALSTGNARRSYQAFWYDGGGRRVAMANYGTNGGSGLTRPATAPAPSDDVLVSTFEYDDAGREHLTTDPAGIVTRTFFDDAGRATHVVENYAASAWTSEPNQPAARDSDVNRVTAYAYTADGQIANLTAINPSADGSTADNQITRYVYGTTLAESDVARTDLLQAIIYPDSDNWDENTQQVATGADWDRVELAYNRQGELTRRTDQREVTHVYDYDALGRPLHDRVTDLGRSEENVDEVVRRLSRSYEVRGMVASVTSHDDAAYGSGQVLNEVTYTYNDFGQLIEERQAYDGAVDGNTPAIGYGYADGFDPIHGIRLEHVTYPNGRRVHAVYNGHGNIDHQIGRVTALVEDDGFGQPSSASSDEIVRYDYLGMQTPVNQAYPNPAIQLTRIGDPMASDPYSATATNEGGFDRFGRLARQQWQDASDPQDPLDVLHVTHGYDRASNRTHADRHVYRSFAQAYDYDQLHRLNDFRAGATAYDGQDQPDGIASHWTLKQQTWNLDQLGNQLELSERGDVTWSRNTPNAANEITAREVRADQGKPVAGPFELGANLSHWEVPEADNPADTDEIGLASGHVVVQSVKQGTYDGIQQPEAAAIVLLDAPEIGQTGFSAWIPLAHTPEDAEVGIVFAYQSPNDYWIKVQNKTDGYNRTYHVLDGQKIQKTHSNVSHPQNMQFVRSHGGHLAYSFDLEDGFPPGRIGFYSTAAGTRFDIPYINEDSETRMLAGRWRHWASNAGWDNIRFLSANNRLGIGHTKNHGGPANTRIPILLEGRHLDRFEATFSFQNESSTWRPIRFLFDALDANHYSAITIQNNGAPSNGFEMVDGRAPDSVQGTSRSWNMSSGSTHWYRVIRDDNEITILQQASENEPTTWDPVNDRVYDSSNFTFRGGLIGFSEAGEHLQSVGDLTLKSDTNGDGTYDTTEHIEGFAVDQDGYAHDDPTHDAAGNLTYDGVYRYSYDAWNRLVAVTKAYRDSQGDIQEGSTIQKLEYDAQGRRIVQRVMNSAYLDMTQHYYYAGQSVVEVRNGSNIVLKQKLWAGTFNIGDGYIDQLLQVAHNEDPFATDGSEAQCEIVFYALHDANYNLLALVDEDGTIAERYEYTPYGQRTVYFSPGPNDPLAMAPTTISRRWQVAGVSQPYGLNSVGHQGLSHDEVTGLVHNRARMLHPRLGRFMQRDPLNQNMPGGGYHDGMSLYQYVGSNSLTAYDPEGMAEIRRGGWALSCIRVTNNYRQDCSAERERECCDSENSVDPFSCCARNVSGFVCAAIAVAPRGVACMLSCLNRCIYDHYAQRGTPQWGEADDACNEHGICHPKCCEAMANAEQNGLTQCVAPCQQQCQSWINVDDVVRSIEGMRQAFGRSLCCN</sequence>
<comment type="caution">
    <text evidence="1">The sequence shown here is derived from an EMBL/GenBank/DDBJ whole genome shotgun (WGS) entry which is preliminary data.</text>
</comment>
<reference evidence="1 2" key="1">
    <citation type="submission" date="2024-08" db="EMBL/GenBank/DDBJ databases">
        <title>Whole-genome sequencing of halo(alkali)philic microorganisms from hypersaline lakes.</title>
        <authorList>
            <person name="Sorokin D.Y."/>
            <person name="Merkel A.Y."/>
            <person name="Messina E."/>
            <person name="Yakimov M."/>
        </authorList>
    </citation>
    <scope>NUCLEOTIDE SEQUENCE [LARGE SCALE GENOMIC DNA]</scope>
    <source>
        <strain evidence="1 2">AB-hyl4</strain>
    </source>
</reference>
<evidence type="ECO:0000313" key="1">
    <source>
        <dbReference type="EMBL" id="MFA9478962.1"/>
    </source>
</evidence>
<name>A0ABV4U801_9BACT</name>
<organism evidence="1 2">
    <name type="scientific">Natronomicrosphaera hydrolytica</name>
    <dbReference type="NCBI Taxonomy" id="3242702"/>
    <lineage>
        <taxon>Bacteria</taxon>
        <taxon>Pseudomonadati</taxon>
        <taxon>Planctomycetota</taxon>
        <taxon>Phycisphaerae</taxon>
        <taxon>Phycisphaerales</taxon>
        <taxon>Phycisphaeraceae</taxon>
        <taxon>Natronomicrosphaera</taxon>
    </lineage>
</organism>
<protein>
    <submittedName>
        <fullName evidence="1">RHS repeat-associated core domain-containing protein</fullName>
    </submittedName>
</protein>
<dbReference type="Gene3D" id="2.180.10.10">
    <property type="entry name" value="RHS repeat-associated core"/>
    <property type="match status" value="3"/>
</dbReference>
<evidence type="ECO:0000313" key="2">
    <source>
        <dbReference type="Proteomes" id="UP001575105"/>
    </source>
</evidence>
<dbReference type="InterPro" id="IPR006530">
    <property type="entry name" value="YD"/>
</dbReference>
<dbReference type="Proteomes" id="UP001575105">
    <property type="component" value="Unassembled WGS sequence"/>
</dbReference>
<proteinExistence type="predicted"/>
<dbReference type="PANTHER" id="PTHR32305">
    <property type="match status" value="1"/>
</dbReference>
<accession>A0ABV4U801</accession>
<dbReference type="NCBIfam" id="TIGR03696">
    <property type="entry name" value="Rhs_assc_core"/>
    <property type="match status" value="1"/>
</dbReference>
<dbReference type="NCBIfam" id="TIGR01643">
    <property type="entry name" value="YD_repeat_2x"/>
    <property type="match status" value="1"/>
</dbReference>
<gene>
    <name evidence="1" type="ORF">ACERK3_11765</name>
</gene>
<keyword evidence="2" id="KW-1185">Reference proteome</keyword>